<protein>
    <recommendedName>
        <fullName evidence="3">Sulfotransferase family protein</fullName>
    </recommendedName>
</protein>
<accession>A0ABP4F1C0</accession>
<organism evidence="1 2">
    <name type="scientific">Nocardioides aquiterrae</name>
    <dbReference type="NCBI Taxonomy" id="203799"/>
    <lineage>
        <taxon>Bacteria</taxon>
        <taxon>Bacillati</taxon>
        <taxon>Actinomycetota</taxon>
        <taxon>Actinomycetes</taxon>
        <taxon>Propionibacteriales</taxon>
        <taxon>Nocardioidaceae</taxon>
        <taxon>Nocardioides</taxon>
    </lineage>
</organism>
<sequence length="288" mass="33236">MTKTFLLGAGCQKGGTTWLYQYLARSPQFAHGYRKEYHVLDSLDLPSEEQARKRLLARAAEQITGDPEPGNRLAATSAHRLSMFLDQQFYFDYFTGLLHRTPDTRVAADMTPSYGMLPVERFEAVRDGFARRGVRTLPVFLMRDPVERIWSQARMHARLYKRHEAARAEEITEYVAANYTRPAYAARTAFDETIRKLDAVFGPDDVYYGFYERLFTEAETRRLCAMAGVDYVEPDFDQRVHFSPKTSELPEDTVRTIAEHYRGVYAAVAERFPDIPLTDIWPSSRYVL</sequence>
<proteinExistence type="predicted"/>
<comment type="caution">
    <text evidence="1">The sequence shown here is derived from an EMBL/GenBank/DDBJ whole genome shotgun (WGS) entry which is preliminary data.</text>
</comment>
<dbReference type="EMBL" id="BAAAJE010000017">
    <property type="protein sequence ID" value="GAA1151767.1"/>
    <property type="molecule type" value="Genomic_DNA"/>
</dbReference>
<dbReference type="Proteomes" id="UP001499979">
    <property type="component" value="Unassembled WGS sequence"/>
</dbReference>
<keyword evidence="2" id="KW-1185">Reference proteome</keyword>
<dbReference type="RefSeq" id="WP_343908688.1">
    <property type="nucleotide sequence ID" value="NZ_BAAAJE010000017.1"/>
</dbReference>
<dbReference type="InterPro" id="IPR027417">
    <property type="entry name" value="P-loop_NTPase"/>
</dbReference>
<dbReference type="Gene3D" id="3.40.50.300">
    <property type="entry name" value="P-loop containing nucleotide triphosphate hydrolases"/>
    <property type="match status" value="1"/>
</dbReference>
<dbReference type="Pfam" id="PF13469">
    <property type="entry name" value="Sulfotransfer_3"/>
    <property type="match status" value="1"/>
</dbReference>
<dbReference type="SUPFAM" id="SSF52540">
    <property type="entry name" value="P-loop containing nucleoside triphosphate hydrolases"/>
    <property type="match status" value="1"/>
</dbReference>
<evidence type="ECO:0000313" key="1">
    <source>
        <dbReference type="EMBL" id="GAA1151767.1"/>
    </source>
</evidence>
<name>A0ABP4F1C0_9ACTN</name>
<evidence type="ECO:0000313" key="2">
    <source>
        <dbReference type="Proteomes" id="UP001499979"/>
    </source>
</evidence>
<gene>
    <name evidence="1" type="ORF">GCM10009606_32950</name>
</gene>
<evidence type="ECO:0008006" key="3">
    <source>
        <dbReference type="Google" id="ProtNLM"/>
    </source>
</evidence>
<reference evidence="2" key="1">
    <citation type="journal article" date="2019" name="Int. J. Syst. Evol. Microbiol.">
        <title>The Global Catalogue of Microorganisms (GCM) 10K type strain sequencing project: providing services to taxonomists for standard genome sequencing and annotation.</title>
        <authorList>
            <consortium name="The Broad Institute Genomics Platform"/>
            <consortium name="The Broad Institute Genome Sequencing Center for Infectious Disease"/>
            <person name="Wu L."/>
            <person name="Ma J."/>
        </authorList>
    </citation>
    <scope>NUCLEOTIDE SEQUENCE [LARGE SCALE GENOMIC DNA]</scope>
    <source>
        <strain evidence="2">JCM 11813</strain>
    </source>
</reference>